<gene>
    <name evidence="2" type="ORF">PBRA_000881</name>
</gene>
<dbReference type="AlphaFoldDB" id="A0A0G4IQX4"/>
<feature type="non-terminal residue" evidence="2">
    <location>
        <position position="1"/>
    </location>
</feature>
<feature type="region of interest" description="Disordered" evidence="1">
    <location>
        <begin position="67"/>
        <end position="99"/>
    </location>
</feature>
<proteinExistence type="predicted"/>
<protein>
    <submittedName>
        <fullName evidence="2">Uncharacterized protein</fullName>
    </submittedName>
</protein>
<dbReference type="Proteomes" id="UP000039324">
    <property type="component" value="Unassembled WGS sequence"/>
</dbReference>
<evidence type="ECO:0000256" key="1">
    <source>
        <dbReference type="SAM" id="MobiDB-lite"/>
    </source>
</evidence>
<dbReference type="EMBL" id="CDSF01000079">
    <property type="protein sequence ID" value="CEO97536.1"/>
    <property type="molecule type" value="Genomic_DNA"/>
</dbReference>
<organism evidence="2 3">
    <name type="scientific">Plasmodiophora brassicae</name>
    <name type="common">Clubroot disease agent</name>
    <dbReference type="NCBI Taxonomy" id="37360"/>
    <lineage>
        <taxon>Eukaryota</taxon>
        <taxon>Sar</taxon>
        <taxon>Rhizaria</taxon>
        <taxon>Endomyxa</taxon>
        <taxon>Phytomyxea</taxon>
        <taxon>Plasmodiophorida</taxon>
        <taxon>Plasmodiophoridae</taxon>
        <taxon>Plasmodiophora</taxon>
    </lineage>
</organism>
<name>A0A0G4IQX4_PLABS</name>
<evidence type="ECO:0000313" key="3">
    <source>
        <dbReference type="Proteomes" id="UP000039324"/>
    </source>
</evidence>
<sequence length="99" mass="10925">LHVHCVDVLVVVKVNDNALGRRRRCNGGPQRLRHPLGVPLAVTRILFEDQPKPDPEFPGVLQRLQRGRSKVGEAPGDDQIQATRALNPHQAMIQASAAR</sequence>
<evidence type="ECO:0000313" key="2">
    <source>
        <dbReference type="EMBL" id="CEO97536.1"/>
    </source>
</evidence>
<accession>A0A0G4IQX4</accession>
<reference evidence="2 3" key="1">
    <citation type="submission" date="2015-02" db="EMBL/GenBank/DDBJ databases">
        <authorList>
            <person name="Chooi Y.-H."/>
        </authorList>
    </citation>
    <scope>NUCLEOTIDE SEQUENCE [LARGE SCALE GENOMIC DNA]</scope>
    <source>
        <strain evidence="2">E3</strain>
    </source>
</reference>
<keyword evidence="3" id="KW-1185">Reference proteome</keyword>